<keyword evidence="2" id="KW-0812">Transmembrane</keyword>
<dbReference type="EMBL" id="CAJHJT010000034">
    <property type="protein sequence ID" value="CAD7003578.1"/>
    <property type="molecule type" value="Genomic_DNA"/>
</dbReference>
<evidence type="ECO:0000313" key="4">
    <source>
        <dbReference type="Proteomes" id="UP000606786"/>
    </source>
</evidence>
<accession>A0A811UZ39</accession>
<dbReference type="Proteomes" id="UP000606786">
    <property type="component" value="Unassembled WGS sequence"/>
</dbReference>
<evidence type="ECO:0000256" key="1">
    <source>
        <dbReference type="SAM" id="MobiDB-lite"/>
    </source>
</evidence>
<keyword evidence="4" id="KW-1185">Reference proteome</keyword>
<comment type="caution">
    <text evidence="3">The sequence shown here is derived from an EMBL/GenBank/DDBJ whole genome shotgun (WGS) entry which is preliminary data.</text>
</comment>
<evidence type="ECO:0000256" key="2">
    <source>
        <dbReference type="SAM" id="Phobius"/>
    </source>
</evidence>
<name>A0A811UZ39_CERCA</name>
<evidence type="ECO:0000313" key="3">
    <source>
        <dbReference type="EMBL" id="CAD7003578.1"/>
    </source>
</evidence>
<reference evidence="3" key="1">
    <citation type="submission" date="2020-11" db="EMBL/GenBank/DDBJ databases">
        <authorList>
            <person name="Whitehead M."/>
        </authorList>
    </citation>
    <scope>NUCLEOTIDE SEQUENCE</scope>
    <source>
        <strain evidence="3">EGII</strain>
    </source>
</reference>
<keyword evidence="2" id="KW-1133">Transmembrane helix</keyword>
<gene>
    <name evidence="3" type="ORF">CCAP1982_LOCUS12026</name>
</gene>
<feature type="region of interest" description="Disordered" evidence="1">
    <location>
        <begin position="1"/>
        <end position="22"/>
    </location>
</feature>
<keyword evidence="2" id="KW-0472">Membrane</keyword>
<organism evidence="3 4">
    <name type="scientific">Ceratitis capitata</name>
    <name type="common">Mediterranean fruit fly</name>
    <name type="synonym">Tephritis capitata</name>
    <dbReference type="NCBI Taxonomy" id="7213"/>
    <lineage>
        <taxon>Eukaryota</taxon>
        <taxon>Metazoa</taxon>
        <taxon>Ecdysozoa</taxon>
        <taxon>Arthropoda</taxon>
        <taxon>Hexapoda</taxon>
        <taxon>Insecta</taxon>
        <taxon>Pterygota</taxon>
        <taxon>Neoptera</taxon>
        <taxon>Endopterygota</taxon>
        <taxon>Diptera</taxon>
        <taxon>Brachycera</taxon>
        <taxon>Muscomorpha</taxon>
        <taxon>Tephritoidea</taxon>
        <taxon>Tephritidae</taxon>
        <taxon>Ceratitis</taxon>
        <taxon>Ceratitis</taxon>
    </lineage>
</organism>
<protein>
    <submittedName>
        <fullName evidence="3">(Mediterranean fruit fly) hypothetical protein</fullName>
    </submittedName>
</protein>
<feature type="non-terminal residue" evidence="3">
    <location>
        <position position="1"/>
    </location>
</feature>
<sequence>DVNSSGSGVGREPSSVDSKSGSDLIMFGYTACAWRLSVFASLALYVRVYV</sequence>
<dbReference type="AlphaFoldDB" id="A0A811UZ39"/>
<proteinExistence type="predicted"/>
<feature type="transmembrane region" description="Helical" evidence="2">
    <location>
        <begin position="24"/>
        <end position="46"/>
    </location>
</feature>